<accession>A0A1R3KLM4</accession>
<reference evidence="2" key="1">
    <citation type="submission" date="2013-09" db="EMBL/GenBank/DDBJ databases">
        <title>Corchorus olitorius genome sequencing.</title>
        <authorList>
            <person name="Alam M."/>
            <person name="Haque M.S."/>
            <person name="Islam M.S."/>
            <person name="Emdad E.M."/>
            <person name="Islam M.M."/>
            <person name="Ahmed B."/>
            <person name="Halim A."/>
            <person name="Hossen Q.M.M."/>
            <person name="Hossain M.Z."/>
            <person name="Ahmed R."/>
            <person name="Khan M.M."/>
            <person name="Islam R."/>
            <person name="Rashid M.M."/>
            <person name="Khan S.A."/>
            <person name="Rahman M.S."/>
            <person name="Alam M."/>
            <person name="Yahiya A.S."/>
            <person name="Khan M.S."/>
            <person name="Azam M.S."/>
            <person name="Haque T."/>
            <person name="Lashkar M.Z.H."/>
            <person name="Akhand A.I."/>
            <person name="Morshed G."/>
            <person name="Roy S."/>
            <person name="Uddin K.S."/>
            <person name="Rabeya T."/>
            <person name="Hossain A.S."/>
            <person name="Chowdhury A."/>
            <person name="Snigdha A.R."/>
            <person name="Mortoza M.S."/>
            <person name="Matin S.A."/>
            <person name="Hoque S.M.E."/>
            <person name="Islam M.K."/>
            <person name="Roy D.K."/>
            <person name="Haider R."/>
            <person name="Moosa M.M."/>
            <person name="Elias S.M."/>
            <person name="Hasan A.M."/>
            <person name="Jahan S."/>
            <person name="Shafiuddin M."/>
            <person name="Mahmood N."/>
            <person name="Shommy N.S."/>
        </authorList>
    </citation>
    <scope>NUCLEOTIDE SEQUENCE [LARGE SCALE GENOMIC DNA]</scope>
    <source>
        <strain evidence="2">cv. O-4</strain>
    </source>
</reference>
<keyword evidence="2" id="KW-1185">Reference proteome</keyword>
<organism evidence="1 2">
    <name type="scientific">Corchorus olitorius</name>
    <dbReference type="NCBI Taxonomy" id="93759"/>
    <lineage>
        <taxon>Eukaryota</taxon>
        <taxon>Viridiplantae</taxon>
        <taxon>Streptophyta</taxon>
        <taxon>Embryophyta</taxon>
        <taxon>Tracheophyta</taxon>
        <taxon>Spermatophyta</taxon>
        <taxon>Magnoliopsida</taxon>
        <taxon>eudicotyledons</taxon>
        <taxon>Gunneridae</taxon>
        <taxon>Pentapetalae</taxon>
        <taxon>rosids</taxon>
        <taxon>malvids</taxon>
        <taxon>Malvales</taxon>
        <taxon>Malvaceae</taxon>
        <taxon>Grewioideae</taxon>
        <taxon>Apeibeae</taxon>
        <taxon>Corchorus</taxon>
    </lineage>
</organism>
<proteinExistence type="predicted"/>
<evidence type="ECO:0000313" key="2">
    <source>
        <dbReference type="Proteomes" id="UP000187203"/>
    </source>
</evidence>
<comment type="caution">
    <text evidence="1">The sequence shown here is derived from an EMBL/GenBank/DDBJ whole genome shotgun (WGS) entry which is preliminary data.</text>
</comment>
<dbReference type="EMBL" id="AWUE01012979">
    <property type="protein sequence ID" value="OMP07974.1"/>
    <property type="molecule type" value="Genomic_DNA"/>
</dbReference>
<evidence type="ECO:0000313" key="1">
    <source>
        <dbReference type="EMBL" id="OMP07974.1"/>
    </source>
</evidence>
<dbReference type="AlphaFoldDB" id="A0A1R3KLM4"/>
<gene>
    <name evidence="1" type="ORF">COLO4_06897</name>
</gene>
<protein>
    <submittedName>
        <fullName evidence="1">Uncharacterized protein</fullName>
    </submittedName>
</protein>
<name>A0A1R3KLM4_9ROSI</name>
<sequence>MEIRTTLFNEINTLQLDYFAARHPPLPYLPKDREAEPLLLGCQTFALRRTLTFNLANEKGGDDVKCDNHYPELRRKWFEENPHVFIFYWAYNSNANIGEWHCEIHI</sequence>
<dbReference type="Proteomes" id="UP000187203">
    <property type="component" value="Unassembled WGS sequence"/>
</dbReference>